<protein>
    <recommendedName>
        <fullName evidence="6">S-protein homolog</fullName>
    </recommendedName>
</protein>
<feature type="chain" id="PRO_5035968819" description="S-protein homolog" evidence="6">
    <location>
        <begin position="30"/>
        <end position="163"/>
    </location>
</feature>
<dbReference type="GO" id="GO:0060320">
    <property type="term" value="P:rejection of self pollen"/>
    <property type="evidence" value="ECO:0007669"/>
    <property type="project" value="UniProtKB-KW"/>
</dbReference>
<dbReference type="PANTHER" id="PTHR31232:SF18">
    <property type="entry name" value="S-PROTEIN HOMOLOG"/>
    <property type="match status" value="1"/>
</dbReference>
<feature type="signal peptide" evidence="6">
    <location>
        <begin position="1"/>
        <end position="29"/>
    </location>
</feature>
<dbReference type="Pfam" id="PF05938">
    <property type="entry name" value="Self-incomp_S1"/>
    <property type="match status" value="1"/>
</dbReference>
<evidence type="ECO:0000256" key="6">
    <source>
        <dbReference type="RuleBase" id="RU367044"/>
    </source>
</evidence>
<name>A0A8T0IVM8_CERPU</name>
<dbReference type="EMBL" id="CM026422">
    <property type="protein sequence ID" value="KAG0586731.1"/>
    <property type="molecule type" value="Genomic_DNA"/>
</dbReference>
<evidence type="ECO:0000256" key="4">
    <source>
        <dbReference type="ARBA" id="ARBA00022525"/>
    </source>
</evidence>
<keyword evidence="5 6" id="KW-0732">Signal</keyword>
<dbReference type="GO" id="GO:0005576">
    <property type="term" value="C:extracellular region"/>
    <property type="evidence" value="ECO:0007669"/>
    <property type="project" value="UniProtKB-SubCell"/>
</dbReference>
<sequence>MTHRLQCRVTVLALMTIIAMTTSTSPANADYSSGASVNILNAGFDPILVHCESKDSDLGAYPVAPGANYSWEFSPNIFGMTLYTCEFFWKTFTQKFQVWKGSYYDTRPPCSVTGPCNYKVTPDGFYYGLQTYETAFNATTATDQLWAFYQPWLPLNASQLFPP</sequence>
<keyword evidence="8" id="KW-1185">Reference proteome</keyword>
<dbReference type="AlphaFoldDB" id="A0A8T0IVM8"/>
<evidence type="ECO:0000256" key="3">
    <source>
        <dbReference type="ARBA" id="ARBA00022471"/>
    </source>
</evidence>
<evidence type="ECO:0000256" key="2">
    <source>
        <dbReference type="ARBA" id="ARBA00005581"/>
    </source>
</evidence>
<keyword evidence="3 6" id="KW-0713">Self-incompatibility</keyword>
<organism evidence="7 8">
    <name type="scientific">Ceratodon purpureus</name>
    <name type="common">Fire moss</name>
    <name type="synonym">Dicranum purpureum</name>
    <dbReference type="NCBI Taxonomy" id="3225"/>
    <lineage>
        <taxon>Eukaryota</taxon>
        <taxon>Viridiplantae</taxon>
        <taxon>Streptophyta</taxon>
        <taxon>Embryophyta</taxon>
        <taxon>Bryophyta</taxon>
        <taxon>Bryophytina</taxon>
        <taxon>Bryopsida</taxon>
        <taxon>Dicranidae</taxon>
        <taxon>Pseudoditrichales</taxon>
        <taxon>Ditrichaceae</taxon>
        <taxon>Ceratodon</taxon>
    </lineage>
</organism>
<reference evidence="7" key="1">
    <citation type="submission" date="2020-06" db="EMBL/GenBank/DDBJ databases">
        <title>WGS assembly of Ceratodon purpureus strain R40.</title>
        <authorList>
            <person name="Carey S.B."/>
            <person name="Jenkins J."/>
            <person name="Shu S."/>
            <person name="Lovell J.T."/>
            <person name="Sreedasyam A."/>
            <person name="Maumus F."/>
            <person name="Tiley G.P."/>
            <person name="Fernandez-Pozo N."/>
            <person name="Barry K."/>
            <person name="Chen C."/>
            <person name="Wang M."/>
            <person name="Lipzen A."/>
            <person name="Daum C."/>
            <person name="Saski C.A."/>
            <person name="Payton A.C."/>
            <person name="Mcbreen J.C."/>
            <person name="Conrad R.E."/>
            <person name="Kollar L.M."/>
            <person name="Olsson S."/>
            <person name="Huttunen S."/>
            <person name="Landis J.B."/>
            <person name="Wickett N.J."/>
            <person name="Johnson M.G."/>
            <person name="Rensing S.A."/>
            <person name="Grimwood J."/>
            <person name="Schmutz J."/>
            <person name="Mcdaniel S.F."/>
        </authorList>
    </citation>
    <scope>NUCLEOTIDE SEQUENCE</scope>
    <source>
        <strain evidence="7">R40</strain>
    </source>
</reference>
<evidence type="ECO:0000256" key="1">
    <source>
        <dbReference type="ARBA" id="ARBA00004613"/>
    </source>
</evidence>
<gene>
    <name evidence="7" type="ORF">KC19_2G113100</name>
</gene>
<evidence type="ECO:0000313" key="7">
    <source>
        <dbReference type="EMBL" id="KAG0586731.1"/>
    </source>
</evidence>
<comment type="subcellular location">
    <subcellularLocation>
        <location evidence="1 6">Secreted</location>
    </subcellularLocation>
</comment>
<dbReference type="Proteomes" id="UP000822688">
    <property type="component" value="Chromosome 2"/>
</dbReference>
<dbReference type="PANTHER" id="PTHR31232">
    <property type="match status" value="1"/>
</dbReference>
<evidence type="ECO:0000313" key="8">
    <source>
        <dbReference type="Proteomes" id="UP000822688"/>
    </source>
</evidence>
<dbReference type="InterPro" id="IPR010264">
    <property type="entry name" value="Self-incomp_S1"/>
</dbReference>
<accession>A0A8T0IVM8</accession>
<comment type="similarity">
    <text evidence="2 6">Belongs to the plant self-incompatibility (S1) protein family.</text>
</comment>
<evidence type="ECO:0000256" key="5">
    <source>
        <dbReference type="ARBA" id="ARBA00022729"/>
    </source>
</evidence>
<proteinExistence type="inferred from homology"/>
<keyword evidence="4 6" id="KW-0964">Secreted</keyword>
<comment type="caution">
    <text evidence="7">The sequence shown here is derived from an EMBL/GenBank/DDBJ whole genome shotgun (WGS) entry which is preliminary data.</text>
</comment>